<organism evidence="3 4">
    <name type="scientific">Immersiella caudata</name>
    <dbReference type="NCBI Taxonomy" id="314043"/>
    <lineage>
        <taxon>Eukaryota</taxon>
        <taxon>Fungi</taxon>
        <taxon>Dikarya</taxon>
        <taxon>Ascomycota</taxon>
        <taxon>Pezizomycotina</taxon>
        <taxon>Sordariomycetes</taxon>
        <taxon>Sordariomycetidae</taxon>
        <taxon>Sordariales</taxon>
        <taxon>Lasiosphaeriaceae</taxon>
        <taxon>Immersiella</taxon>
    </lineage>
</organism>
<keyword evidence="2" id="KW-0472">Membrane</keyword>
<evidence type="ECO:0000313" key="3">
    <source>
        <dbReference type="EMBL" id="KAK0617696.1"/>
    </source>
</evidence>
<keyword evidence="2" id="KW-1133">Transmembrane helix</keyword>
<protein>
    <recommendedName>
        <fullName evidence="5">Reticulon domain-containing protein</fullName>
    </recommendedName>
</protein>
<evidence type="ECO:0008006" key="5">
    <source>
        <dbReference type="Google" id="ProtNLM"/>
    </source>
</evidence>
<proteinExistence type="predicted"/>
<dbReference type="Proteomes" id="UP001175000">
    <property type="component" value="Unassembled WGS sequence"/>
</dbReference>
<name>A0AA39WLN2_9PEZI</name>
<dbReference type="AlphaFoldDB" id="A0AA39WLN2"/>
<evidence type="ECO:0000256" key="1">
    <source>
        <dbReference type="SAM" id="MobiDB-lite"/>
    </source>
</evidence>
<reference evidence="3" key="1">
    <citation type="submission" date="2023-06" db="EMBL/GenBank/DDBJ databases">
        <title>Genome-scale phylogeny and comparative genomics of the fungal order Sordariales.</title>
        <authorList>
            <consortium name="Lawrence Berkeley National Laboratory"/>
            <person name="Hensen N."/>
            <person name="Bonometti L."/>
            <person name="Westerberg I."/>
            <person name="Brannstrom I.O."/>
            <person name="Guillou S."/>
            <person name="Cros-Aarteil S."/>
            <person name="Calhoun S."/>
            <person name="Haridas S."/>
            <person name="Kuo A."/>
            <person name="Mondo S."/>
            <person name="Pangilinan J."/>
            <person name="Riley R."/>
            <person name="Labutti K."/>
            <person name="Andreopoulos B."/>
            <person name="Lipzen A."/>
            <person name="Chen C."/>
            <person name="Yanf M."/>
            <person name="Daum C."/>
            <person name="Ng V."/>
            <person name="Clum A."/>
            <person name="Steindorff A."/>
            <person name="Ohm R."/>
            <person name="Martin F."/>
            <person name="Silar P."/>
            <person name="Natvig D."/>
            <person name="Lalanne C."/>
            <person name="Gautier V."/>
            <person name="Ament-Velasquez S.L."/>
            <person name="Kruys A."/>
            <person name="Hutchinson M.I."/>
            <person name="Powell A.J."/>
            <person name="Barry K."/>
            <person name="Miller A.N."/>
            <person name="Grigoriev I.V."/>
            <person name="Debuchy R."/>
            <person name="Gladieux P."/>
            <person name="Thoren M.H."/>
            <person name="Johannesson H."/>
        </authorList>
    </citation>
    <scope>NUCLEOTIDE SEQUENCE</scope>
    <source>
        <strain evidence="3">CBS 606.72</strain>
    </source>
</reference>
<dbReference type="EMBL" id="JAULSU010000005">
    <property type="protein sequence ID" value="KAK0617696.1"/>
    <property type="molecule type" value="Genomic_DNA"/>
</dbReference>
<keyword evidence="2" id="KW-0812">Transmembrane</keyword>
<comment type="caution">
    <text evidence="3">The sequence shown here is derived from an EMBL/GenBank/DDBJ whole genome shotgun (WGS) entry which is preliminary data.</text>
</comment>
<feature type="transmembrane region" description="Helical" evidence="2">
    <location>
        <begin position="144"/>
        <end position="163"/>
    </location>
</feature>
<keyword evidence="4" id="KW-1185">Reference proteome</keyword>
<evidence type="ECO:0000256" key="2">
    <source>
        <dbReference type="SAM" id="Phobius"/>
    </source>
</evidence>
<gene>
    <name evidence="3" type="ORF">B0T14DRAFT_590541</name>
</gene>
<accession>A0AA39WLN2</accession>
<sequence>MSGSAYVVMPVDVGKDGSRQETAKMASAIQYSVYEQTHPKPPPLPAPPKLEEKGPLKEILAVTVAEFVSRSFGPDTLLSRLRSKPYRKFPERTLNATLKDIHDFTQYSVVQGQKIMFGQDLDKTFAAFLGCTALYWLIQIASPFALSVLALTLLYIAPLAVSLQGRMLATQVAHDSTVVAGDIANNVVNSGKAAIDSGKSLANSAMDRSQAMANATADTSKSAVDKGKSLANDGMAMASGQTAKARDVVVDTSGRVRTTASNVMGFGKQQAQEMKNELECESNYVVDRDHKPHATGPSSIPRASHRALHPSEPVTTEDRRKVHFYSDPLSSRF</sequence>
<feature type="region of interest" description="Disordered" evidence="1">
    <location>
        <begin position="288"/>
        <end position="333"/>
    </location>
</feature>
<evidence type="ECO:0000313" key="4">
    <source>
        <dbReference type="Proteomes" id="UP001175000"/>
    </source>
</evidence>